<evidence type="ECO:0000313" key="2">
    <source>
        <dbReference type="Proteomes" id="UP000605361"/>
    </source>
</evidence>
<dbReference type="PANTHER" id="PTHR34704:SF1">
    <property type="entry name" value="ATPASE"/>
    <property type="match status" value="1"/>
</dbReference>
<proteinExistence type="predicted"/>
<dbReference type="Gene3D" id="3.40.50.300">
    <property type="entry name" value="P-loop containing nucleotide triphosphate hydrolases"/>
    <property type="match status" value="1"/>
</dbReference>
<evidence type="ECO:0000313" key="1">
    <source>
        <dbReference type="EMBL" id="MBF8190670.1"/>
    </source>
</evidence>
<evidence type="ECO:0008006" key="3">
    <source>
        <dbReference type="Google" id="ProtNLM"/>
    </source>
</evidence>
<sequence>MDIPRPAEMFDRTWEWTQLTRFVSDEEPGASLGIVSGRRRQGKTFLLEAMCEATGGFYYAATETVPREESLRELGEAVGRHIGSPGTIRFANYEEAVDALLSLGRDRPLPVVLDEFPYLVRGARELRQ</sequence>
<reference evidence="1" key="1">
    <citation type="submission" date="2020-11" db="EMBL/GenBank/DDBJ databases">
        <title>Whole-genome analyses of Nonomuraea sp. K274.</title>
        <authorList>
            <person name="Veyisoglu A."/>
        </authorList>
    </citation>
    <scope>NUCLEOTIDE SEQUENCE</scope>
    <source>
        <strain evidence="1">K274</strain>
    </source>
</reference>
<accession>A0A931F1N0</accession>
<dbReference type="InterPro" id="IPR027417">
    <property type="entry name" value="P-loop_NTPase"/>
</dbReference>
<dbReference type="AlphaFoldDB" id="A0A931F1N0"/>
<dbReference type="EMBL" id="JADOGI010000130">
    <property type="protein sequence ID" value="MBF8190670.1"/>
    <property type="molecule type" value="Genomic_DNA"/>
</dbReference>
<keyword evidence="2" id="KW-1185">Reference proteome</keyword>
<comment type="caution">
    <text evidence="1">The sequence shown here is derived from an EMBL/GenBank/DDBJ whole genome shotgun (WGS) entry which is preliminary data.</text>
</comment>
<dbReference type="Proteomes" id="UP000605361">
    <property type="component" value="Unassembled WGS sequence"/>
</dbReference>
<dbReference type="RefSeq" id="WP_195899587.1">
    <property type="nucleotide sequence ID" value="NZ_JADOGI010000130.1"/>
</dbReference>
<dbReference type="PANTHER" id="PTHR34704">
    <property type="entry name" value="ATPASE"/>
    <property type="match status" value="1"/>
</dbReference>
<protein>
    <recommendedName>
        <fullName evidence="3">ATP-binding protein</fullName>
    </recommendedName>
</protein>
<name>A0A931F1N0_9ACTN</name>
<dbReference type="SUPFAM" id="SSF52540">
    <property type="entry name" value="P-loop containing nucleoside triphosphate hydrolases"/>
    <property type="match status" value="1"/>
</dbReference>
<gene>
    <name evidence="1" type="ORF">ITP53_34160</name>
</gene>
<organism evidence="1 2">
    <name type="scientific">Nonomuraea cypriaca</name>
    <dbReference type="NCBI Taxonomy" id="1187855"/>
    <lineage>
        <taxon>Bacteria</taxon>
        <taxon>Bacillati</taxon>
        <taxon>Actinomycetota</taxon>
        <taxon>Actinomycetes</taxon>
        <taxon>Streptosporangiales</taxon>
        <taxon>Streptosporangiaceae</taxon>
        <taxon>Nonomuraea</taxon>
    </lineage>
</organism>